<dbReference type="AlphaFoldDB" id="A0A1L3IAD1"/>
<dbReference type="KEGG" id="php:PhaeoP97_03698"/>
<dbReference type="GO" id="GO:0008115">
    <property type="term" value="F:sarcosine oxidase activity"/>
    <property type="evidence" value="ECO:0007669"/>
    <property type="project" value="UniProtKB-EC"/>
</dbReference>
<proteinExistence type="predicted"/>
<geneLocation type="plasmid" evidence="2">
    <name>pp97_a</name>
</geneLocation>
<keyword evidence="1" id="KW-0614">Plasmid</keyword>
<dbReference type="Proteomes" id="UP000183859">
    <property type="component" value="Plasmid pP97_a"/>
</dbReference>
<dbReference type="EMBL" id="CP016365">
    <property type="protein sequence ID" value="APG49048.1"/>
    <property type="molecule type" value="Genomic_DNA"/>
</dbReference>
<dbReference type="EC" id="1.5.3.1" evidence="1"/>
<keyword evidence="1" id="KW-0560">Oxidoreductase</keyword>
<sequence>MIINHPLLGPRDAQEFTYLGDANLMNRPYWLSENALKQFHDYLYLRENPAGEHRELWFHEQGDRSWLVVTRNISTHEILKVELARDVALANKAANHVQELVQ</sequence>
<dbReference type="GO" id="GO:0046653">
    <property type="term" value="P:tetrahydrofolate metabolic process"/>
    <property type="evidence" value="ECO:0007669"/>
    <property type="project" value="InterPro"/>
</dbReference>
<dbReference type="RefSeq" id="WP_072506659.1">
    <property type="nucleotide sequence ID" value="NZ_CP016365.1"/>
</dbReference>
<evidence type="ECO:0000313" key="1">
    <source>
        <dbReference type="EMBL" id="APG49048.1"/>
    </source>
</evidence>
<dbReference type="OrthoDB" id="5420070at2"/>
<keyword evidence="2" id="KW-1185">Reference proteome</keyword>
<dbReference type="Gene3D" id="3.30.2270.10">
    <property type="entry name" value="Folate-binding superfamily"/>
    <property type="match status" value="1"/>
</dbReference>
<dbReference type="InterPro" id="IPR038561">
    <property type="entry name" value="SoxD_sf"/>
</dbReference>
<name>A0A1L3IAD1_9RHOB</name>
<accession>A0A1L3IAD1</accession>
<dbReference type="Pfam" id="PF04267">
    <property type="entry name" value="SoxD"/>
    <property type="match status" value="1"/>
</dbReference>
<protein>
    <submittedName>
        <fullName evidence="1">Sarcosine oxidase, delta subunit</fullName>
        <ecNumber evidence="1">1.5.3.1</ecNumber>
    </submittedName>
</protein>
<organism evidence="1 2">
    <name type="scientific">Phaeobacter porticola</name>
    <dbReference type="NCBI Taxonomy" id="1844006"/>
    <lineage>
        <taxon>Bacteria</taxon>
        <taxon>Pseudomonadati</taxon>
        <taxon>Pseudomonadota</taxon>
        <taxon>Alphaproteobacteria</taxon>
        <taxon>Rhodobacterales</taxon>
        <taxon>Roseobacteraceae</taxon>
        <taxon>Phaeobacter</taxon>
    </lineage>
</organism>
<dbReference type="InterPro" id="IPR006279">
    <property type="entry name" value="SoxD"/>
</dbReference>
<evidence type="ECO:0000313" key="2">
    <source>
        <dbReference type="Proteomes" id="UP000183859"/>
    </source>
</evidence>
<gene>
    <name evidence="1" type="primary">soxD</name>
    <name evidence="1" type="ORF">PhaeoP97_03698</name>
</gene>
<reference evidence="2" key="1">
    <citation type="submission" date="2016-07" db="EMBL/GenBank/DDBJ databases">
        <title>Phaeobacter portensis sp. nov., a tropodithietic acid producing bacterium isolated from a German harbor.</title>
        <authorList>
            <person name="Freese H.M."/>
            <person name="Bunk B."/>
            <person name="Breider S."/>
            <person name="Brinkhoff T."/>
        </authorList>
    </citation>
    <scope>NUCLEOTIDE SEQUENCE [LARGE SCALE GENOMIC DNA]</scope>
    <source>
        <strain evidence="2">P97</strain>
        <plasmid evidence="2">pp97_a</plasmid>
    </source>
</reference>